<dbReference type="AlphaFoldDB" id="A0A6G0U9H5"/>
<comment type="caution">
    <text evidence="2">The sequence shown here is derived from an EMBL/GenBank/DDBJ whole genome shotgun (WGS) entry which is preliminary data.</text>
</comment>
<evidence type="ECO:0000256" key="1">
    <source>
        <dbReference type="SAM" id="MobiDB-lite"/>
    </source>
</evidence>
<keyword evidence="3" id="KW-1185">Reference proteome</keyword>
<proteinExistence type="predicted"/>
<name>A0A6G0U9H5_APHGL</name>
<gene>
    <name evidence="2" type="ORF">AGLY_000953</name>
</gene>
<sequence>MDQKRKQHVSEDQLNTKKQKISHIVDDENNKPHEEHNEPHEEHNEPRGEYNEPCENESSTKINKKFAHKAQKFVDALSKIDSWNCDPDIDIAYFWDDDFVDLAEYRRISSRCTQKYKRTIIYDNGRGMAIMKKRKIKDHISTCKYGFLKVNTIIKHMYRSNNSLNSDDDEQNESHEDESSLETKDNFAQKTQK</sequence>
<feature type="compositionally biased region" description="Basic and acidic residues" evidence="1">
    <location>
        <begin position="23"/>
        <end position="50"/>
    </location>
</feature>
<feature type="region of interest" description="Disordered" evidence="1">
    <location>
        <begin position="163"/>
        <end position="193"/>
    </location>
</feature>
<feature type="non-terminal residue" evidence="2">
    <location>
        <position position="193"/>
    </location>
</feature>
<reference evidence="2 3" key="1">
    <citation type="submission" date="2019-08" db="EMBL/GenBank/DDBJ databases">
        <title>The genome of the soybean aphid Biotype 1, its phylome, world population structure and adaptation to the North American continent.</title>
        <authorList>
            <person name="Giordano R."/>
            <person name="Donthu R.K."/>
            <person name="Hernandez A.G."/>
            <person name="Wright C.L."/>
            <person name="Zimin A.V."/>
        </authorList>
    </citation>
    <scope>NUCLEOTIDE SEQUENCE [LARGE SCALE GENOMIC DNA]</scope>
    <source>
        <tissue evidence="2">Whole aphids</tissue>
    </source>
</reference>
<evidence type="ECO:0000313" key="3">
    <source>
        <dbReference type="Proteomes" id="UP000475862"/>
    </source>
</evidence>
<dbReference type="OrthoDB" id="6616781at2759"/>
<accession>A0A6G0U9H5</accession>
<dbReference type="EMBL" id="VYZN01000001">
    <property type="protein sequence ID" value="KAE9545410.1"/>
    <property type="molecule type" value="Genomic_DNA"/>
</dbReference>
<evidence type="ECO:0000313" key="2">
    <source>
        <dbReference type="EMBL" id="KAE9545410.1"/>
    </source>
</evidence>
<feature type="region of interest" description="Disordered" evidence="1">
    <location>
        <begin position="1"/>
        <end position="58"/>
    </location>
</feature>
<organism evidence="2 3">
    <name type="scientific">Aphis glycines</name>
    <name type="common">Soybean aphid</name>
    <dbReference type="NCBI Taxonomy" id="307491"/>
    <lineage>
        <taxon>Eukaryota</taxon>
        <taxon>Metazoa</taxon>
        <taxon>Ecdysozoa</taxon>
        <taxon>Arthropoda</taxon>
        <taxon>Hexapoda</taxon>
        <taxon>Insecta</taxon>
        <taxon>Pterygota</taxon>
        <taxon>Neoptera</taxon>
        <taxon>Paraneoptera</taxon>
        <taxon>Hemiptera</taxon>
        <taxon>Sternorrhyncha</taxon>
        <taxon>Aphidomorpha</taxon>
        <taxon>Aphidoidea</taxon>
        <taxon>Aphididae</taxon>
        <taxon>Aphidini</taxon>
        <taxon>Aphis</taxon>
        <taxon>Aphis</taxon>
    </lineage>
</organism>
<protein>
    <submittedName>
        <fullName evidence="2">Uncharacterized protein</fullName>
    </submittedName>
</protein>
<dbReference type="Proteomes" id="UP000475862">
    <property type="component" value="Unassembled WGS sequence"/>
</dbReference>
<feature type="compositionally biased region" description="Basic and acidic residues" evidence="1">
    <location>
        <begin position="172"/>
        <end position="187"/>
    </location>
</feature>
<feature type="compositionally biased region" description="Basic and acidic residues" evidence="1">
    <location>
        <begin position="1"/>
        <end position="15"/>
    </location>
</feature>